<dbReference type="InterPro" id="IPR036637">
    <property type="entry name" value="Phosphohistidine_dom_sf"/>
</dbReference>
<evidence type="ECO:0000256" key="9">
    <source>
        <dbReference type="ARBA" id="ARBA00022741"/>
    </source>
</evidence>
<dbReference type="NCBIfam" id="NF005057">
    <property type="entry name" value="PRK06464.1"/>
    <property type="match status" value="1"/>
</dbReference>
<dbReference type="SUPFAM" id="SSF56059">
    <property type="entry name" value="Glutathione synthetase ATP-binding domain-like"/>
    <property type="match status" value="1"/>
</dbReference>
<keyword evidence="12 15" id="KW-0460">Magnesium</keyword>
<dbReference type="Gene3D" id="3.30.1490.20">
    <property type="entry name" value="ATP-grasp fold, A domain"/>
    <property type="match status" value="1"/>
</dbReference>
<feature type="domain" description="Pyruvate phosphate dikinase AMP/ATP-binding" evidence="17">
    <location>
        <begin position="18"/>
        <end position="359"/>
    </location>
</feature>
<comment type="cofactor">
    <cofactor evidence="1 15">
        <name>Mg(2+)</name>
        <dbReference type="ChEBI" id="CHEBI:18420"/>
    </cofactor>
</comment>
<dbReference type="PANTHER" id="PTHR43030">
    <property type="entry name" value="PHOSPHOENOLPYRUVATE SYNTHASE"/>
    <property type="match status" value="1"/>
</dbReference>
<dbReference type="InterPro" id="IPR023151">
    <property type="entry name" value="PEP_util_CS"/>
</dbReference>
<comment type="similarity">
    <text evidence="4 15">Belongs to the PEP-utilizing enzyme family.</text>
</comment>
<dbReference type="Gene3D" id="3.30.470.20">
    <property type="entry name" value="ATP-grasp fold, B domain"/>
    <property type="match status" value="1"/>
</dbReference>
<dbReference type="InterPro" id="IPR008279">
    <property type="entry name" value="PEP-util_enz_mobile_dom"/>
</dbReference>
<dbReference type="InterPro" id="IPR006319">
    <property type="entry name" value="PEP_synth"/>
</dbReference>
<dbReference type="GO" id="GO:0006094">
    <property type="term" value="P:gluconeogenesis"/>
    <property type="evidence" value="ECO:0007669"/>
    <property type="project" value="UniProtKB-UniPathway"/>
</dbReference>
<evidence type="ECO:0000256" key="3">
    <source>
        <dbReference type="ARBA" id="ARBA00004742"/>
    </source>
</evidence>
<protein>
    <recommendedName>
        <fullName evidence="6 15">Phosphoenolpyruvate synthase</fullName>
        <shortName evidence="15">PEP synthase</shortName>
        <ecNumber evidence="5 15">2.7.9.2</ecNumber>
    </recommendedName>
    <alternativeName>
        <fullName evidence="13 15">Pyruvate, water dikinase</fullName>
    </alternativeName>
</protein>
<feature type="domain" description="PEP-utilising enzyme C-terminal" evidence="18">
    <location>
        <begin position="491"/>
        <end position="796"/>
    </location>
</feature>
<evidence type="ECO:0000256" key="1">
    <source>
        <dbReference type="ARBA" id="ARBA00001946"/>
    </source>
</evidence>
<keyword evidence="11 15" id="KW-0067">ATP-binding</keyword>
<evidence type="ECO:0000256" key="11">
    <source>
        <dbReference type="ARBA" id="ARBA00022840"/>
    </source>
</evidence>
<name>A0A1F5K7S5_9BACT</name>
<dbReference type="Proteomes" id="UP000176405">
    <property type="component" value="Unassembled WGS sequence"/>
</dbReference>
<organism evidence="19 20">
    <name type="scientific">Candidatus Daviesbacteria bacterium RIFCSPHIGHO2_12_FULL_43_11</name>
    <dbReference type="NCBI Taxonomy" id="1797780"/>
    <lineage>
        <taxon>Bacteria</taxon>
        <taxon>Candidatus Daviesiibacteriota</taxon>
    </lineage>
</organism>
<dbReference type="Gene3D" id="3.20.20.60">
    <property type="entry name" value="Phosphoenolpyruvate-binding domains"/>
    <property type="match status" value="1"/>
</dbReference>
<dbReference type="SUPFAM" id="SSF51621">
    <property type="entry name" value="Phosphoenolpyruvate/pyruvate domain"/>
    <property type="match status" value="1"/>
</dbReference>
<reference evidence="19 20" key="1">
    <citation type="journal article" date="2016" name="Nat. Commun.">
        <title>Thousands of microbial genomes shed light on interconnected biogeochemical processes in an aquifer system.</title>
        <authorList>
            <person name="Anantharaman K."/>
            <person name="Brown C.T."/>
            <person name="Hug L.A."/>
            <person name="Sharon I."/>
            <person name="Castelle C.J."/>
            <person name="Probst A.J."/>
            <person name="Thomas B.C."/>
            <person name="Singh A."/>
            <person name="Wilkins M.J."/>
            <person name="Karaoz U."/>
            <person name="Brodie E.L."/>
            <person name="Williams K.H."/>
            <person name="Hubbard S.S."/>
            <person name="Banfield J.F."/>
        </authorList>
    </citation>
    <scope>NUCLEOTIDE SEQUENCE [LARGE SCALE GENOMIC DNA]</scope>
</reference>
<sequence length="803" mass="89344">MSQRFTVPLHKVGIEDVPEVGGKNASLGEMIKSLTPYGIKIPGGYAVTAAAYRYFLQKTGLDKFIRETLEGLDTKNLKSLAEKAKVIRGKIKETEFPKDLREAIVKAHKEAEKRYGKMADFAVRSSATAEDLPGASFAGEHETYLNIRGAEDILVAVRAAMASLFTDRAISYRVDKGFDHFQVALSVGVQKMVRSDLACSGIMFTLDTESGFPDVVLINGSWGLGEMIVQGEVTPDEYLVYKRTLGKKSGLISRKTFRPIIGKKLGFKNRKMVYGKSDNPTKIVETSLEERKTFILSDEEILKLATWAAVVEKHYTDKNKKWTPMDLEWAKDGQSGELFIVQARPETVHSERDLSKIKEYILQDKGKEIVRGASVGSSIAKGLARVILNPKDIHQFKEGEILVTEMTDPDWEPIMKIAAAIVTDKGGRTSHAAIVSRELGIPCIVGSEDATKKIKTGDQVTVDTTGSDGLVFEGLLKFKIAEQDVLKIPDPKTKVMLNIATPETAFEKSFLPNDGVGLAREEFIIAGSIGIHPMALINYNNLPDDIKKKVDEKTVGYPDKTKFYINELAFGVAKIAAAFYPKPVIVRFSDFKTNEYRTLLGGELYEPEEENPMLGWRGASRYYHPDFIQAFILEVRAIKKVREEMGLTNVSVMVPFCRTPEEGKKVLKVMKDNGLKKSESLKVYVMCEIPDNVVLADDFLKVFDGMSIGSNDLTQLTLGMDRDGNEQIRSISNENNEAVKYLIAEVIKKCKARGKYIGICGQAPSDYPEFAQFLVKCGIESISLNPDSVIKTTIKIYEEEQKH</sequence>
<dbReference type="Pfam" id="PF01326">
    <property type="entry name" value="PPDK_N"/>
    <property type="match status" value="1"/>
</dbReference>
<dbReference type="UniPathway" id="UPA00138"/>
<evidence type="ECO:0000259" key="16">
    <source>
        <dbReference type="Pfam" id="PF00391"/>
    </source>
</evidence>
<dbReference type="PROSITE" id="PS00370">
    <property type="entry name" value="PEP_ENZYMES_PHOS_SITE"/>
    <property type="match status" value="1"/>
</dbReference>
<dbReference type="EC" id="2.7.9.2" evidence="5 15"/>
<evidence type="ECO:0000256" key="4">
    <source>
        <dbReference type="ARBA" id="ARBA00007837"/>
    </source>
</evidence>
<dbReference type="InterPro" id="IPR015813">
    <property type="entry name" value="Pyrv/PenolPyrv_kinase-like_dom"/>
</dbReference>
<dbReference type="InterPro" id="IPR040442">
    <property type="entry name" value="Pyrv_kinase-like_dom_sf"/>
</dbReference>
<evidence type="ECO:0000259" key="17">
    <source>
        <dbReference type="Pfam" id="PF01326"/>
    </source>
</evidence>
<accession>A0A1F5K7S5</accession>
<keyword evidence="10 15" id="KW-0418">Kinase</keyword>
<dbReference type="InterPro" id="IPR013815">
    <property type="entry name" value="ATP_grasp_subdomain_1"/>
</dbReference>
<evidence type="ECO:0000256" key="10">
    <source>
        <dbReference type="ARBA" id="ARBA00022777"/>
    </source>
</evidence>
<evidence type="ECO:0000256" key="6">
    <source>
        <dbReference type="ARBA" id="ARBA00021623"/>
    </source>
</evidence>
<dbReference type="EMBL" id="MFDH01000003">
    <property type="protein sequence ID" value="OGE36996.1"/>
    <property type="molecule type" value="Genomic_DNA"/>
</dbReference>
<evidence type="ECO:0000256" key="15">
    <source>
        <dbReference type="PIRNR" id="PIRNR000854"/>
    </source>
</evidence>
<dbReference type="InterPro" id="IPR002192">
    <property type="entry name" value="PPDK_AMP/ATP-bd"/>
</dbReference>
<dbReference type="GO" id="GO:0005524">
    <property type="term" value="F:ATP binding"/>
    <property type="evidence" value="ECO:0007669"/>
    <property type="project" value="UniProtKB-KW"/>
</dbReference>
<evidence type="ECO:0000256" key="2">
    <source>
        <dbReference type="ARBA" id="ARBA00002988"/>
    </source>
</evidence>
<dbReference type="SUPFAM" id="SSF52009">
    <property type="entry name" value="Phosphohistidine domain"/>
    <property type="match status" value="1"/>
</dbReference>
<dbReference type="PROSITE" id="PS00742">
    <property type="entry name" value="PEP_ENZYMES_2"/>
    <property type="match status" value="1"/>
</dbReference>
<evidence type="ECO:0000313" key="20">
    <source>
        <dbReference type="Proteomes" id="UP000176405"/>
    </source>
</evidence>
<comment type="pathway">
    <text evidence="3 15">Carbohydrate biosynthesis; gluconeogenesis.</text>
</comment>
<dbReference type="NCBIfam" id="TIGR01418">
    <property type="entry name" value="PEP_synth"/>
    <property type="match status" value="1"/>
</dbReference>
<dbReference type="InterPro" id="IPR018274">
    <property type="entry name" value="PEP_util_AS"/>
</dbReference>
<dbReference type="STRING" id="1797780.A3E45_01990"/>
<dbReference type="AlphaFoldDB" id="A0A1F5K7S5"/>
<gene>
    <name evidence="19" type="ORF">A3E45_01990</name>
</gene>
<evidence type="ECO:0000256" key="12">
    <source>
        <dbReference type="ARBA" id="ARBA00022842"/>
    </source>
</evidence>
<evidence type="ECO:0000259" key="18">
    <source>
        <dbReference type="Pfam" id="PF02896"/>
    </source>
</evidence>
<evidence type="ECO:0000256" key="5">
    <source>
        <dbReference type="ARBA" id="ARBA00011996"/>
    </source>
</evidence>
<keyword evidence="19" id="KW-0670">Pyruvate</keyword>
<dbReference type="GO" id="GO:0046872">
    <property type="term" value="F:metal ion binding"/>
    <property type="evidence" value="ECO:0007669"/>
    <property type="project" value="UniProtKB-KW"/>
</dbReference>
<dbReference type="Pfam" id="PF00391">
    <property type="entry name" value="PEP-utilizers"/>
    <property type="match status" value="1"/>
</dbReference>
<dbReference type="Gene3D" id="3.50.30.10">
    <property type="entry name" value="Phosphohistidine domain"/>
    <property type="match status" value="1"/>
</dbReference>
<evidence type="ECO:0000256" key="14">
    <source>
        <dbReference type="ARBA" id="ARBA00047700"/>
    </source>
</evidence>
<dbReference type="FunFam" id="3.30.1490.20:FF:000010">
    <property type="entry name" value="Phosphoenolpyruvate synthase"/>
    <property type="match status" value="1"/>
</dbReference>
<dbReference type="GO" id="GO:0008986">
    <property type="term" value="F:pyruvate, water dikinase activity"/>
    <property type="evidence" value="ECO:0007669"/>
    <property type="project" value="UniProtKB-EC"/>
</dbReference>
<dbReference type="FunFam" id="3.30.470.20:FF:000017">
    <property type="entry name" value="Phosphoenolpyruvate synthase"/>
    <property type="match status" value="1"/>
</dbReference>
<evidence type="ECO:0000256" key="13">
    <source>
        <dbReference type="ARBA" id="ARBA00033470"/>
    </source>
</evidence>
<evidence type="ECO:0000256" key="8">
    <source>
        <dbReference type="ARBA" id="ARBA00022723"/>
    </source>
</evidence>
<keyword evidence="8 15" id="KW-0479">Metal-binding</keyword>
<proteinExistence type="inferred from homology"/>
<dbReference type="InterPro" id="IPR000121">
    <property type="entry name" value="PEP_util_C"/>
</dbReference>
<keyword evidence="9 15" id="KW-0547">Nucleotide-binding</keyword>
<feature type="domain" description="PEP-utilising enzyme mobile" evidence="16">
    <location>
        <begin position="396"/>
        <end position="464"/>
    </location>
</feature>
<dbReference type="Pfam" id="PF02896">
    <property type="entry name" value="PEP-utilizers_C"/>
    <property type="match status" value="1"/>
</dbReference>
<evidence type="ECO:0000313" key="19">
    <source>
        <dbReference type="EMBL" id="OGE36996.1"/>
    </source>
</evidence>
<comment type="caution">
    <text evidence="19">The sequence shown here is derived from an EMBL/GenBank/DDBJ whole genome shotgun (WGS) entry which is preliminary data.</text>
</comment>
<dbReference type="PANTHER" id="PTHR43030:SF1">
    <property type="entry name" value="PHOSPHOENOLPYRUVATE SYNTHASE"/>
    <property type="match status" value="1"/>
</dbReference>
<keyword evidence="7 15" id="KW-0808">Transferase</keyword>
<comment type="catalytic activity">
    <reaction evidence="14 15">
        <text>pyruvate + ATP + H2O = phosphoenolpyruvate + AMP + phosphate + 2 H(+)</text>
        <dbReference type="Rhea" id="RHEA:11364"/>
        <dbReference type="ChEBI" id="CHEBI:15361"/>
        <dbReference type="ChEBI" id="CHEBI:15377"/>
        <dbReference type="ChEBI" id="CHEBI:15378"/>
        <dbReference type="ChEBI" id="CHEBI:30616"/>
        <dbReference type="ChEBI" id="CHEBI:43474"/>
        <dbReference type="ChEBI" id="CHEBI:58702"/>
        <dbReference type="ChEBI" id="CHEBI:456215"/>
        <dbReference type="EC" id="2.7.9.2"/>
    </reaction>
</comment>
<evidence type="ECO:0000256" key="7">
    <source>
        <dbReference type="ARBA" id="ARBA00022679"/>
    </source>
</evidence>
<dbReference type="PIRSF" id="PIRSF000854">
    <property type="entry name" value="PEP_synthase"/>
    <property type="match status" value="1"/>
</dbReference>
<comment type="function">
    <text evidence="2 15">Catalyzes the phosphorylation of pyruvate to phosphoenolpyruvate.</text>
</comment>